<evidence type="ECO:0000313" key="2">
    <source>
        <dbReference type="EMBL" id="BAQ71613.1"/>
    </source>
</evidence>
<proteinExistence type="predicted"/>
<evidence type="ECO:0000259" key="1">
    <source>
        <dbReference type="Pfam" id="PF01497"/>
    </source>
</evidence>
<dbReference type="Proteomes" id="UP000064912">
    <property type="component" value="Plasmid Plasmid2"/>
</dbReference>
<dbReference type="Pfam" id="PF01497">
    <property type="entry name" value="Peripla_BP_2"/>
    <property type="match status" value="1"/>
</dbReference>
<name>A0A0D6B914_RHOSU</name>
<sequence>MRRFSVTPEPPGLLMRSVLVAALMIAALVSRGDAQPVHPGMAPPERVPAVMVGDRVVNVAWHLGVVPEAMSVRGDLWVFGRTLANTSSMILGCPGYIVMKDPDIVPRILREKGLERVLIERSDPFDRTRPHRDPMNLLPILEETGIAADPGGKITVIDFTDGIEAAIRQIGAVLGREAQAEDLIAARRAQLDAVMAGLPLDRPGLNVLILDGRVEDETGQAFVRAHLPGGYADDFLLTPLGVQNAAGPLADQGLNGFAALAGLDGLEALRPDVIVMTGESDAVQRQLAEALARHPDLAGSVPALANHALISLPAYYDSAVVDYPLILGRWAAAFTSLIEG</sequence>
<dbReference type="Gene3D" id="3.40.50.1980">
    <property type="entry name" value="Nitrogenase molybdenum iron protein domain"/>
    <property type="match status" value="1"/>
</dbReference>
<gene>
    <name evidence="2" type="ORF">NHU_04500</name>
</gene>
<protein>
    <recommendedName>
        <fullName evidence="1">Fe/B12 periplasmic-binding domain-containing protein</fullName>
    </recommendedName>
</protein>
<geneLocation type="plasmid" evidence="3">
    <name>Plasmid2 DNA</name>
</geneLocation>
<dbReference type="EMBL" id="AP014802">
    <property type="protein sequence ID" value="BAQ71613.1"/>
    <property type="molecule type" value="Genomic_DNA"/>
</dbReference>
<reference evidence="2 3" key="1">
    <citation type="submission" date="2015-02" db="EMBL/GenBank/DDBJ databases">
        <title>Genome sequene of Rhodovulum sulfidophilum DSM 2351.</title>
        <authorList>
            <person name="Nagao N."/>
        </authorList>
    </citation>
    <scope>NUCLEOTIDE SEQUENCE [LARGE SCALE GENOMIC DNA]</scope>
    <source>
        <strain evidence="2 3">DSM 2351</strain>
        <plasmid evidence="3">Plasmid Plasmid2 DNA</plasmid>
    </source>
</reference>
<dbReference type="InterPro" id="IPR002491">
    <property type="entry name" value="ABC_transptr_periplasmic_BD"/>
</dbReference>
<dbReference type="AlphaFoldDB" id="A0A0D6B914"/>
<dbReference type="SUPFAM" id="SSF53807">
    <property type="entry name" value="Helical backbone' metal receptor"/>
    <property type="match status" value="1"/>
</dbReference>
<dbReference type="PATRIC" id="fig|35806.4.peg.4612"/>
<accession>A0A0D6B914</accession>
<dbReference type="KEGG" id="rsu:NHU_04500"/>
<feature type="domain" description="Fe/B12 periplasmic-binding" evidence="1">
    <location>
        <begin position="161"/>
        <end position="315"/>
    </location>
</feature>
<evidence type="ECO:0000313" key="3">
    <source>
        <dbReference type="Proteomes" id="UP000064912"/>
    </source>
</evidence>
<keyword evidence="2" id="KW-0614">Plasmid</keyword>
<organism evidence="2 3">
    <name type="scientific">Rhodovulum sulfidophilum</name>
    <name type="common">Rhodobacter sulfidophilus</name>
    <dbReference type="NCBI Taxonomy" id="35806"/>
    <lineage>
        <taxon>Bacteria</taxon>
        <taxon>Pseudomonadati</taxon>
        <taxon>Pseudomonadota</taxon>
        <taxon>Alphaproteobacteria</taxon>
        <taxon>Rhodobacterales</taxon>
        <taxon>Paracoccaceae</taxon>
        <taxon>Rhodovulum</taxon>
    </lineage>
</organism>